<dbReference type="AlphaFoldDB" id="A0A8J1TYG0"/>
<sequence length="219" mass="22829">MLCSLSLRCFVTTADSPAFRILLSNFFFCCCLICPFTLRFTRSGAIIVLADVLRLSDARVLLALAASMKCQFSCCKVSSFLNGLYSVFNSCIFSSSGSSSPESSISSSKGFDVPAASSSLSLVTLTSLDASIMFFSFPVSLALSLSIFSIAVSCAKVNGVVFASCEGQPVGDVRVNWAIFASVSDRLSGALSTSFSSLSLSSAPSESSGPFSSPISSAT</sequence>
<reference evidence="1" key="1">
    <citation type="submission" date="2022-03" db="EMBL/GenBank/DDBJ databases">
        <authorList>
            <person name="Martin C."/>
        </authorList>
    </citation>
    <scope>NUCLEOTIDE SEQUENCE</scope>
</reference>
<protein>
    <submittedName>
        <fullName evidence="1">Uncharacterized protein</fullName>
    </submittedName>
</protein>
<evidence type="ECO:0000313" key="2">
    <source>
        <dbReference type="Proteomes" id="UP000749559"/>
    </source>
</evidence>
<dbReference type="OrthoDB" id="5404651at2759"/>
<name>A0A8J1TYG0_OWEFU</name>
<evidence type="ECO:0000313" key="1">
    <source>
        <dbReference type="EMBL" id="CAH1796457.1"/>
    </source>
</evidence>
<dbReference type="Proteomes" id="UP000749559">
    <property type="component" value="Unassembled WGS sequence"/>
</dbReference>
<accession>A0A8J1TYG0</accession>
<comment type="caution">
    <text evidence="1">The sequence shown here is derived from an EMBL/GenBank/DDBJ whole genome shotgun (WGS) entry which is preliminary data.</text>
</comment>
<organism evidence="1 2">
    <name type="scientific">Owenia fusiformis</name>
    <name type="common">Polychaete worm</name>
    <dbReference type="NCBI Taxonomy" id="6347"/>
    <lineage>
        <taxon>Eukaryota</taxon>
        <taxon>Metazoa</taxon>
        <taxon>Spiralia</taxon>
        <taxon>Lophotrochozoa</taxon>
        <taxon>Annelida</taxon>
        <taxon>Polychaeta</taxon>
        <taxon>Sedentaria</taxon>
        <taxon>Canalipalpata</taxon>
        <taxon>Sabellida</taxon>
        <taxon>Oweniida</taxon>
        <taxon>Oweniidae</taxon>
        <taxon>Owenia</taxon>
    </lineage>
</organism>
<gene>
    <name evidence="1" type="ORF">OFUS_LOCUS20861</name>
</gene>
<dbReference type="EMBL" id="CAIIXF020000010">
    <property type="protein sequence ID" value="CAH1796457.1"/>
    <property type="molecule type" value="Genomic_DNA"/>
</dbReference>
<keyword evidence="2" id="KW-1185">Reference proteome</keyword>
<proteinExistence type="predicted"/>